<evidence type="ECO:0000259" key="4">
    <source>
        <dbReference type="PROSITE" id="PS50949"/>
    </source>
</evidence>
<evidence type="ECO:0000313" key="5">
    <source>
        <dbReference type="EMBL" id="PJI77062.1"/>
    </source>
</evidence>
<dbReference type="PROSITE" id="PS50949">
    <property type="entry name" value="HTH_GNTR"/>
    <property type="match status" value="1"/>
</dbReference>
<dbReference type="SMART" id="SM00345">
    <property type="entry name" value="HTH_GNTR"/>
    <property type="match status" value="1"/>
</dbReference>
<dbReference type="Pfam" id="PF07729">
    <property type="entry name" value="FCD"/>
    <property type="match status" value="1"/>
</dbReference>
<dbReference type="InterPro" id="IPR036390">
    <property type="entry name" value="WH_DNA-bd_sf"/>
</dbReference>
<dbReference type="InterPro" id="IPR000524">
    <property type="entry name" value="Tscrpt_reg_HTH_GntR"/>
</dbReference>
<evidence type="ECO:0000256" key="3">
    <source>
        <dbReference type="ARBA" id="ARBA00023163"/>
    </source>
</evidence>
<dbReference type="InterPro" id="IPR008920">
    <property type="entry name" value="TF_FadR/GntR_C"/>
</dbReference>
<evidence type="ECO:0000256" key="1">
    <source>
        <dbReference type="ARBA" id="ARBA00023015"/>
    </source>
</evidence>
<dbReference type="GO" id="GO:0003700">
    <property type="term" value="F:DNA-binding transcription factor activity"/>
    <property type="evidence" value="ECO:0007669"/>
    <property type="project" value="InterPro"/>
</dbReference>
<gene>
    <name evidence="5" type="ORF">B0G85_1661</name>
</gene>
<dbReference type="Gene3D" id="1.10.10.10">
    <property type="entry name" value="Winged helix-like DNA-binding domain superfamily/Winged helix DNA-binding domain"/>
    <property type="match status" value="1"/>
</dbReference>
<feature type="domain" description="HTH gntR-type" evidence="4">
    <location>
        <begin position="25"/>
        <end position="92"/>
    </location>
</feature>
<dbReference type="Proteomes" id="UP000229366">
    <property type="component" value="Unassembled WGS sequence"/>
</dbReference>
<evidence type="ECO:0000313" key="6">
    <source>
        <dbReference type="Proteomes" id="UP000229366"/>
    </source>
</evidence>
<dbReference type="Pfam" id="PF00392">
    <property type="entry name" value="GntR"/>
    <property type="match status" value="1"/>
</dbReference>
<keyword evidence="6" id="KW-1185">Reference proteome</keyword>
<keyword evidence="3" id="KW-0804">Transcription</keyword>
<dbReference type="InterPro" id="IPR036388">
    <property type="entry name" value="WH-like_DNA-bd_sf"/>
</dbReference>
<dbReference type="SUPFAM" id="SSF48008">
    <property type="entry name" value="GntR ligand-binding domain-like"/>
    <property type="match status" value="1"/>
</dbReference>
<sequence>MLSYSNCVYKKEMLNMMVITPPSTQNLPEVTFQKLKALLVEGVITPGSKLNERELAEQLHVSRTPIREAIRRLAADGLVELITNRGAIAVQLTRDDIIHTFDVIANLEGYSGELAAQNISSKALTELEALQYEMMASYARRDLSSYYRLNLQIHNAINYAANNPVLSQLFTQVNARIEALRFRSNQDGVKWEKAVEEHQEMLNALKAHDSSRMRKVMMQHVMNKRDVVIQLIDSETTEKLPA</sequence>
<dbReference type="SMART" id="SM00895">
    <property type="entry name" value="FCD"/>
    <property type="match status" value="1"/>
</dbReference>
<dbReference type="SUPFAM" id="SSF46785">
    <property type="entry name" value="Winged helix' DNA-binding domain"/>
    <property type="match status" value="1"/>
</dbReference>
<dbReference type="AlphaFoldDB" id="A0A2M8VJ86"/>
<protein>
    <submittedName>
        <fullName evidence="5">DNA-binding GntR family transcriptional regulator</fullName>
    </submittedName>
</protein>
<organism evidence="5 6">
    <name type="scientific">Polynucleobacter brandtiae</name>
    <dbReference type="NCBI Taxonomy" id="1938816"/>
    <lineage>
        <taxon>Bacteria</taxon>
        <taxon>Pseudomonadati</taxon>
        <taxon>Pseudomonadota</taxon>
        <taxon>Betaproteobacteria</taxon>
        <taxon>Burkholderiales</taxon>
        <taxon>Burkholderiaceae</taxon>
        <taxon>Polynucleobacter</taxon>
    </lineage>
</organism>
<dbReference type="CDD" id="cd07377">
    <property type="entry name" value="WHTH_GntR"/>
    <property type="match status" value="1"/>
</dbReference>
<evidence type="ECO:0000256" key="2">
    <source>
        <dbReference type="ARBA" id="ARBA00023125"/>
    </source>
</evidence>
<accession>A0A2M8VJ86</accession>
<comment type="caution">
    <text evidence="5">The sequence shown here is derived from an EMBL/GenBank/DDBJ whole genome shotgun (WGS) entry which is preliminary data.</text>
</comment>
<dbReference type="PANTHER" id="PTHR43537">
    <property type="entry name" value="TRANSCRIPTIONAL REGULATOR, GNTR FAMILY"/>
    <property type="match status" value="1"/>
</dbReference>
<dbReference type="PANTHER" id="PTHR43537:SF50">
    <property type="entry name" value="TRANSCRIPTIONAL REGULATORY PROTEIN"/>
    <property type="match status" value="1"/>
</dbReference>
<dbReference type="EMBL" id="PGTX01000004">
    <property type="protein sequence ID" value="PJI77062.1"/>
    <property type="molecule type" value="Genomic_DNA"/>
</dbReference>
<proteinExistence type="predicted"/>
<keyword evidence="1" id="KW-0805">Transcription regulation</keyword>
<dbReference type="PRINTS" id="PR00035">
    <property type="entry name" value="HTHGNTR"/>
</dbReference>
<dbReference type="GO" id="GO:0003677">
    <property type="term" value="F:DNA binding"/>
    <property type="evidence" value="ECO:0007669"/>
    <property type="project" value="UniProtKB-KW"/>
</dbReference>
<reference evidence="5 6" key="1">
    <citation type="submission" date="2017-11" db="EMBL/GenBank/DDBJ databases">
        <title>Genomic Encyclopedia of Type Strains, Phase III (KMG-III): the genomes of soil and plant-associated and newly described type strains.</title>
        <authorList>
            <person name="Whitman W."/>
        </authorList>
    </citation>
    <scope>NUCLEOTIDE SEQUENCE [LARGE SCALE GENOMIC DNA]</scope>
    <source>
        <strain evidence="5 6">UB-Domo-W1</strain>
    </source>
</reference>
<dbReference type="Gene3D" id="1.20.120.530">
    <property type="entry name" value="GntR ligand-binding domain-like"/>
    <property type="match status" value="1"/>
</dbReference>
<name>A0A2M8VJ86_9BURK</name>
<dbReference type="InterPro" id="IPR011711">
    <property type="entry name" value="GntR_C"/>
</dbReference>
<keyword evidence="2 5" id="KW-0238">DNA-binding</keyword>